<evidence type="ECO:0000259" key="4">
    <source>
        <dbReference type="PROSITE" id="PS50949"/>
    </source>
</evidence>
<dbReference type="Gene3D" id="3.40.1410.10">
    <property type="entry name" value="Chorismate lyase-like"/>
    <property type="match status" value="1"/>
</dbReference>
<dbReference type="PANTHER" id="PTHR44846">
    <property type="entry name" value="MANNOSYL-D-GLYCERATE TRANSPORT/METABOLISM SYSTEM REPRESSOR MNGR-RELATED"/>
    <property type="match status" value="1"/>
</dbReference>
<dbReference type="InterPro" id="IPR036388">
    <property type="entry name" value="WH-like_DNA-bd_sf"/>
</dbReference>
<evidence type="ECO:0000256" key="3">
    <source>
        <dbReference type="ARBA" id="ARBA00023163"/>
    </source>
</evidence>
<evidence type="ECO:0000256" key="2">
    <source>
        <dbReference type="ARBA" id="ARBA00023125"/>
    </source>
</evidence>
<dbReference type="FunFam" id="1.10.10.10:FF:000079">
    <property type="entry name" value="GntR family transcriptional regulator"/>
    <property type="match status" value="1"/>
</dbReference>
<keyword evidence="1" id="KW-0805">Transcription regulation</keyword>
<dbReference type="SUPFAM" id="SSF46785">
    <property type="entry name" value="Winged helix' DNA-binding domain"/>
    <property type="match status" value="1"/>
</dbReference>
<dbReference type="RefSeq" id="WP_118648555.1">
    <property type="nucleotide sequence ID" value="NZ_CP060635.1"/>
</dbReference>
<dbReference type="GO" id="GO:0003700">
    <property type="term" value="F:DNA-binding transcription factor activity"/>
    <property type="evidence" value="ECO:0007669"/>
    <property type="project" value="InterPro"/>
</dbReference>
<protein>
    <submittedName>
        <fullName evidence="5">GntR family transcriptional regulator</fullName>
    </submittedName>
</protein>
<dbReference type="InterPro" id="IPR000524">
    <property type="entry name" value="Tscrpt_reg_HTH_GntR"/>
</dbReference>
<keyword evidence="2" id="KW-0238">DNA-binding</keyword>
<evidence type="ECO:0000256" key="1">
    <source>
        <dbReference type="ARBA" id="ARBA00023015"/>
    </source>
</evidence>
<keyword evidence="3" id="KW-0804">Transcription</keyword>
<dbReference type="InterPro" id="IPR050679">
    <property type="entry name" value="Bact_HTH_transcr_reg"/>
</dbReference>
<dbReference type="Gene3D" id="1.10.10.10">
    <property type="entry name" value="Winged helix-like DNA-binding domain superfamily/Winged helix DNA-binding domain"/>
    <property type="match status" value="1"/>
</dbReference>
<dbReference type="Pfam" id="PF07702">
    <property type="entry name" value="UTRA"/>
    <property type="match status" value="1"/>
</dbReference>
<proteinExistence type="predicted"/>
<dbReference type="Proteomes" id="UP000515860">
    <property type="component" value="Chromosome"/>
</dbReference>
<dbReference type="InterPro" id="IPR036390">
    <property type="entry name" value="WH_DNA-bd_sf"/>
</dbReference>
<evidence type="ECO:0000313" key="6">
    <source>
        <dbReference type="Proteomes" id="UP000515860"/>
    </source>
</evidence>
<name>A0A7G9GA18_9FIRM</name>
<keyword evidence="6" id="KW-1185">Reference proteome</keyword>
<gene>
    <name evidence="5" type="ORF">H9Q79_12055</name>
</gene>
<dbReference type="GO" id="GO:0003677">
    <property type="term" value="F:DNA binding"/>
    <property type="evidence" value="ECO:0007669"/>
    <property type="project" value="UniProtKB-KW"/>
</dbReference>
<dbReference type="KEGG" id="whj:H9Q79_12055"/>
<dbReference type="InterPro" id="IPR028978">
    <property type="entry name" value="Chorismate_lyase_/UTRA_dom_sf"/>
</dbReference>
<dbReference type="PANTHER" id="PTHR44846:SF1">
    <property type="entry name" value="MANNOSYL-D-GLYCERATE TRANSPORT_METABOLISM SYSTEM REPRESSOR MNGR-RELATED"/>
    <property type="match status" value="1"/>
</dbReference>
<accession>A0A7G9GA18</accession>
<organism evidence="5 6">
    <name type="scientific">Wansuia hejianensis</name>
    <dbReference type="NCBI Taxonomy" id="2763667"/>
    <lineage>
        <taxon>Bacteria</taxon>
        <taxon>Bacillati</taxon>
        <taxon>Bacillota</taxon>
        <taxon>Clostridia</taxon>
        <taxon>Lachnospirales</taxon>
        <taxon>Lachnospiraceae</taxon>
        <taxon>Wansuia</taxon>
    </lineage>
</organism>
<dbReference type="SMART" id="SM00345">
    <property type="entry name" value="HTH_GNTR"/>
    <property type="match status" value="1"/>
</dbReference>
<dbReference type="PRINTS" id="PR00035">
    <property type="entry name" value="HTHGNTR"/>
</dbReference>
<dbReference type="AlphaFoldDB" id="A0A7G9GA18"/>
<dbReference type="SUPFAM" id="SSF64288">
    <property type="entry name" value="Chorismate lyase-like"/>
    <property type="match status" value="1"/>
</dbReference>
<dbReference type="Pfam" id="PF00392">
    <property type="entry name" value="GntR"/>
    <property type="match status" value="1"/>
</dbReference>
<dbReference type="PROSITE" id="PS50949">
    <property type="entry name" value="HTH_GNTR"/>
    <property type="match status" value="1"/>
</dbReference>
<dbReference type="EMBL" id="CP060635">
    <property type="protein sequence ID" value="QNM07650.1"/>
    <property type="molecule type" value="Genomic_DNA"/>
</dbReference>
<dbReference type="GO" id="GO:0045892">
    <property type="term" value="P:negative regulation of DNA-templated transcription"/>
    <property type="evidence" value="ECO:0007669"/>
    <property type="project" value="TreeGrafter"/>
</dbReference>
<feature type="domain" description="HTH gntR-type" evidence="4">
    <location>
        <begin position="8"/>
        <end position="76"/>
    </location>
</feature>
<dbReference type="InterPro" id="IPR011663">
    <property type="entry name" value="UTRA"/>
</dbReference>
<dbReference type="SMART" id="SM00866">
    <property type="entry name" value="UTRA"/>
    <property type="match status" value="1"/>
</dbReference>
<sequence>MLDKTSAIPLHEQLDKILRSDLKNHKWGPDQKIPSENELAQLYGLSRMTVRAVVNHLVNDGLLYRVQGKGTFVSPIKLDVSTNRIQSFREQIEEKGYQYHMDIISCENIKTTAYLREMLCLPENVAELLYVYRLTYVEGEPTCIHKAFILPEAAKFVTKENLESSSLFELLKYCGYSTDSIVENIKTDFPTDSDCKLLKVGKWHPLLIVSDVHKTSNGVPFILNEFAFRGEKVNINVEVRDKRAFLFVDA</sequence>
<dbReference type="CDD" id="cd07377">
    <property type="entry name" value="WHTH_GntR"/>
    <property type="match status" value="1"/>
</dbReference>
<evidence type="ECO:0000313" key="5">
    <source>
        <dbReference type="EMBL" id="QNM07650.1"/>
    </source>
</evidence>
<reference evidence="5 6" key="1">
    <citation type="submission" date="2020-08" db="EMBL/GenBank/DDBJ databases">
        <authorList>
            <person name="Liu C."/>
            <person name="Sun Q."/>
        </authorList>
    </citation>
    <scope>NUCLEOTIDE SEQUENCE [LARGE SCALE GENOMIC DNA]</scope>
    <source>
        <strain evidence="5 6">NSJ-29</strain>
    </source>
</reference>